<evidence type="ECO:0000313" key="2">
    <source>
        <dbReference type="Proteomes" id="UP000279833"/>
    </source>
</evidence>
<dbReference type="WBParaSite" id="SCUD_0000951301-mRNA-1">
    <property type="protein sequence ID" value="SCUD_0000951301-mRNA-1"/>
    <property type="gene ID" value="SCUD_0000951301"/>
</dbReference>
<name>A0A183K3E7_9TREM</name>
<dbReference type="AlphaFoldDB" id="A0A183K3E7"/>
<sequence>MILKYNTGNTNAITLDDGALEVVESFTYLKSIIDEQEGFDAVVSARTGETKAEFLQLNNIWNSKQLSAS</sequence>
<evidence type="ECO:0000313" key="3">
    <source>
        <dbReference type="WBParaSite" id="SCUD_0000951301-mRNA-1"/>
    </source>
</evidence>
<evidence type="ECO:0000313" key="1">
    <source>
        <dbReference type="EMBL" id="VDP35903.1"/>
    </source>
</evidence>
<dbReference type="Proteomes" id="UP000279833">
    <property type="component" value="Unassembled WGS sequence"/>
</dbReference>
<keyword evidence="2" id="KW-1185">Reference proteome</keyword>
<protein>
    <submittedName>
        <fullName evidence="3">Phage protein</fullName>
    </submittedName>
</protein>
<organism evidence="3">
    <name type="scientific">Schistosoma curassoni</name>
    <dbReference type="NCBI Taxonomy" id="6186"/>
    <lineage>
        <taxon>Eukaryota</taxon>
        <taxon>Metazoa</taxon>
        <taxon>Spiralia</taxon>
        <taxon>Lophotrochozoa</taxon>
        <taxon>Platyhelminthes</taxon>
        <taxon>Trematoda</taxon>
        <taxon>Digenea</taxon>
        <taxon>Strigeidida</taxon>
        <taxon>Schistosomatoidea</taxon>
        <taxon>Schistosomatidae</taxon>
        <taxon>Schistosoma</taxon>
    </lineage>
</organism>
<dbReference type="EMBL" id="UZAK01033275">
    <property type="protein sequence ID" value="VDP35903.1"/>
    <property type="molecule type" value="Genomic_DNA"/>
</dbReference>
<gene>
    <name evidence="1" type="ORF">SCUD_LOCUS9513</name>
</gene>
<proteinExistence type="predicted"/>
<accession>A0A183K3E7</accession>
<reference evidence="1 2" key="2">
    <citation type="submission" date="2018-11" db="EMBL/GenBank/DDBJ databases">
        <authorList>
            <consortium name="Pathogen Informatics"/>
        </authorList>
    </citation>
    <scope>NUCLEOTIDE SEQUENCE [LARGE SCALE GENOMIC DNA]</scope>
    <source>
        <strain evidence="1">Dakar</strain>
        <strain evidence="2">Dakar, Senegal</strain>
    </source>
</reference>
<reference evidence="3" key="1">
    <citation type="submission" date="2016-06" db="UniProtKB">
        <authorList>
            <consortium name="WormBaseParasite"/>
        </authorList>
    </citation>
    <scope>IDENTIFICATION</scope>
</reference>